<dbReference type="GeneID" id="10502063"/>
<evidence type="ECO:0000313" key="3">
    <source>
        <dbReference type="Proteomes" id="UP000001064"/>
    </source>
</evidence>
<dbReference type="InterPro" id="IPR032675">
    <property type="entry name" value="LRR_dom_sf"/>
</dbReference>
<dbReference type="InterPro" id="IPR008615">
    <property type="entry name" value="FNIP"/>
</dbReference>
<dbReference type="InParanoid" id="F0ZMJ7"/>
<name>F0ZMJ7_DICPU</name>
<dbReference type="RefSeq" id="XP_003288645.1">
    <property type="nucleotide sequence ID" value="XM_003288597.1"/>
</dbReference>
<keyword evidence="3" id="KW-1185">Reference proteome</keyword>
<organism evidence="2 3">
    <name type="scientific">Dictyostelium purpureum</name>
    <name type="common">Slime mold</name>
    <dbReference type="NCBI Taxonomy" id="5786"/>
    <lineage>
        <taxon>Eukaryota</taxon>
        <taxon>Amoebozoa</taxon>
        <taxon>Evosea</taxon>
        <taxon>Eumycetozoa</taxon>
        <taxon>Dictyostelia</taxon>
        <taxon>Dictyosteliales</taxon>
        <taxon>Dictyosteliaceae</taxon>
        <taxon>Dictyostelium</taxon>
    </lineage>
</organism>
<dbReference type="Pfam" id="PF05725">
    <property type="entry name" value="FNIP"/>
    <property type="match status" value="2"/>
</dbReference>
<dbReference type="Gene3D" id="3.80.10.10">
    <property type="entry name" value="Ribonuclease Inhibitor"/>
    <property type="match status" value="1"/>
</dbReference>
<dbReference type="KEGG" id="dpp:DICPUDRAFT_152895"/>
<proteinExistence type="predicted"/>
<dbReference type="AlphaFoldDB" id="F0ZMJ7"/>
<dbReference type="SUPFAM" id="SSF52058">
    <property type="entry name" value="L domain-like"/>
    <property type="match status" value="1"/>
</dbReference>
<dbReference type="InterPro" id="IPR051251">
    <property type="entry name" value="STK_FNIP-Repeat"/>
</dbReference>
<protein>
    <recommendedName>
        <fullName evidence="4">FNIP repeat-containing protein</fullName>
    </recommendedName>
</protein>
<evidence type="ECO:0008006" key="4">
    <source>
        <dbReference type="Google" id="ProtNLM"/>
    </source>
</evidence>
<keyword evidence="1" id="KW-0677">Repeat</keyword>
<sequence>MTRDIGVLYRIVFNNIYLYSIIKKHLRLFNFFYGTRYFGSVKEFYQFKFIKYLSCITLDIKETFDLNQLPPNITSIEIFSPYKKCNIIPLTKDSSWLPQNLTKLSIIFPRGTVIEDYALPNTLKELYIGFELGDKEIKKELKSNYLTHLTNLEKFTLAHNFYEENQLSNDFQIPESVTKLNLFCEKLPESFKYPSRLVKLKTLNLNFINSDGISILPNSCTSLDVDFDIKLQPNMFPPNLVHLTMYHPDYPKFNNGGYPLIEENIFPNTLTYLKIGGNFNQDIGINVLPHQLKTLKLGNGYKKKMIKESIPPTLEYFEIGYSLGYLEQPILLNCIFNCFDYYKQFQSSPTLLKYLVVRTPYRLSASDFTEMLKDKTNLEYLELDFLFNLEIEQTSLPPNNKIKTLVFNNSDYTKILNLDYFPNLQVLILKNRSNPIITTSNIDNLNITIKIPVTNTKTINSIDPIFHRFIKLTKKE</sequence>
<dbReference type="Proteomes" id="UP000001064">
    <property type="component" value="Unassembled WGS sequence"/>
</dbReference>
<dbReference type="OrthoDB" id="549243at2759"/>
<gene>
    <name evidence="2" type="ORF">DICPUDRAFT_152895</name>
</gene>
<dbReference type="FunCoup" id="F0ZMJ7">
    <property type="interactions" value="23"/>
</dbReference>
<dbReference type="eggNOG" id="ENOG502SDSN">
    <property type="taxonomic scope" value="Eukaryota"/>
</dbReference>
<dbReference type="EMBL" id="GL871081">
    <property type="protein sequence ID" value="EGC34838.1"/>
    <property type="molecule type" value="Genomic_DNA"/>
</dbReference>
<reference evidence="3" key="1">
    <citation type="journal article" date="2011" name="Genome Biol.">
        <title>Comparative genomics of the social amoebae Dictyostelium discoideum and Dictyostelium purpureum.</title>
        <authorList>
            <consortium name="US DOE Joint Genome Institute (JGI-PGF)"/>
            <person name="Sucgang R."/>
            <person name="Kuo A."/>
            <person name="Tian X."/>
            <person name="Salerno W."/>
            <person name="Parikh A."/>
            <person name="Feasley C.L."/>
            <person name="Dalin E."/>
            <person name="Tu H."/>
            <person name="Huang E."/>
            <person name="Barry K."/>
            <person name="Lindquist E."/>
            <person name="Shapiro H."/>
            <person name="Bruce D."/>
            <person name="Schmutz J."/>
            <person name="Salamov A."/>
            <person name="Fey P."/>
            <person name="Gaudet P."/>
            <person name="Anjard C."/>
            <person name="Babu M.M."/>
            <person name="Basu S."/>
            <person name="Bushmanova Y."/>
            <person name="van der Wel H."/>
            <person name="Katoh-Kurasawa M."/>
            <person name="Dinh C."/>
            <person name="Coutinho P.M."/>
            <person name="Saito T."/>
            <person name="Elias M."/>
            <person name="Schaap P."/>
            <person name="Kay R.R."/>
            <person name="Henrissat B."/>
            <person name="Eichinger L."/>
            <person name="Rivero F."/>
            <person name="Putnam N.H."/>
            <person name="West C.M."/>
            <person name="Loomis W.F."/>
            <person name="Chisholm R.L."/>
            <person name="Shaulsky G."/>
            <person name="Strassmann J.E."/>
            <person name="Queller D.C."/>
            <person name="Kuspa A."/>
            <person name="Grigoriev I.V."/>
        </authorList>
    </citation>
    <scope>NUCLEOTIDE SEQUENCE [LARGE SCALE GENOMIC DNA]</scope>
    <source>
        <strain evidence="3">QSDP1</strain>
    </source>
</reference>
<evidence type="ECO:0000256" key="1">
    <source>
        <dbReference type="ARBA" id="ARBA00022737"/>
    </source>
</evidence>
<dbReference type="VEuPathDB" id="AmoebaDB:DICPUDRAFT_152895"/>
<accession>F0ZMJ7</accession>
<dbReference type="PANTHER" id="PTHR32134:SF169">
    <property type="entry name" value="FNIP REPEAT-CONTAINING PROTEIN-RELATED"/>
    <property type="match status" value="1"/>
</dbReference>
<dbReference type="PANTHER" id="PTHR32134">
    <property type="entry name" value="FNIP REPEAT-CONTAINING PROTEIN"/>
    <property type="match status" value="1"/>
</dbReference>
<evidence type="ECO:0000313" key="2">
    <source>
        <dbReference type="EMBL" id="EGC34838.1"/>
    </source>
</evidence>